<dbReference type="Proteomes" id="UP000193067">
    <property type="component" value="Unassembled WGS sequence"/>
</dbReference>
<dbReference type="AlphaFoldDB" id="A0A1Y2IYB4"/>
<evidence type="ECO:0000313" key="2">
    <source>
        <dbReference type="Proteomes" id="UP000193067"/>
    </source>
</evidence>
<gene>
    <name evidence="1" type="ORF">PYCCODRAFT_1432181</name>
</gene>
<dbReference type="OrthoDB" id="3059771at2759"/>
<reference evidence="1 2" key="1">
    <citation type="journal article" date="2015" name="Biotechnol. Biofuels">
        <title>Enhanced degradation of softwood versus hardwood by the white-rot fungus Pycnoporus coccineus.</title>
        <authorList>
            <person name="Couturier M."/>
            <person name="Navarro D."/>
            <person name="Chevret D."/>
            <person name="Henrissat B."/>
            <person name="Piumi F."/>
            <person name="Ruiz-Duenas F.J."/>
            <person name="Martinez A.T."/>
            <person name="Grigoriev I.V."/>
            <person name="Riley R."/>
            <person name="Lipzen A."/>
            <person name="Berrin J.G."/>
            <person name="Master E.R."/>
            <person name="Rosso M.N."/>
        </authorList>
    </citation>
    <scope>NUCLEOTIDE SEQUENCE [LARGE SCALE GENOMIC DNA]</scope>
    <source>
        <strain evidence="1 2">BRFM310</strain>
    </source>
</reference>
<keyword evidence="2" id="KW-1185">Reference proteome</keyword>
<name>A0A1Y2IYB4_TRAC3</name>
<organism evidence="1 2">
    <name type="scientific">Trametes coccinea (strain BRFM310)</name>
    <name type="common">Pycnoporus coccineus</name>
    <dbReference type="NCBI Taxonomy" id="1353009"/>
    <lineage>
        <taxon>Eukaryota</taxon>
        <taxon>Fungi</taxon>
        <taxon>Dikarya</taxon>
        <taxon>Basidiomycota</taxon>
        <taxon>Agaricomycotina</taxon>
        <taxon>Agaricomycetes</taxon>
        <taxon>Polyporales</taxon>
        <taxon>Polyporaceae</taxon>
        <taxon>Trametes</taxon>
    </lineage>
</organism>
<proteinExistence type="predicted"/>
<evidence type="ECO:0000313" key="1">
    <source>
        <dbReference type="EMBL" id="OSD05643.1"/>
    </source>
</evidence>
<protein>
    <submittedName>
        <fullName evidence="1">Uncharacterized protein</fullName>
    </submittedName>
</protein>
<accession>A0A1Y2IYB4</accession>
<sequence length="175" mass="20255">MHTTIWDGDDLSIYAWSGGLVVTDYNPPAYFYRKHSIDDVSIQFYTHWEPRADPPTTATQAERLWQTSYTGHRITPHDDSENPPTLKLFKGIAVEYDFQIMPRDNPDVPFQWLVRFWVPVPLTLFARAEYRTFVCEAKVTMKDLDTPATEVVAERVVVGIERLRSERLLANPRGP</sequence>
<dbReference type="EMBL" id="KZ084092">
    <property type="protein sequence ID" value="OSD05643.1"/>
    <property type="molecule type" value="Genomic_DNA"/>
</dbReference>